<evidence type="ECO:0000313" key="3">
    <source>
        <dbReference type="EMBL" id="PZO98836.1"/>
    </source>
</evidence>
<keyword evidence="2" id="KW-0812">Transmembrane</keyword>
<reference evidence="3 4" key="1">
    <citation type="submission" date="2017-11" db="EMBL/GenBank/DDBJ databases">
        <title>Infants hospitalized years apart are colonized by the same room-sourced microbial strains.</title>
        <authorList>
            <person name="Brooks B."/>
            <person name="Olm M.R."/>
            <person name="Firek B.A."/>
            <person name="Baker R."/>
            <person name="Thomas B.C."/>
            <person name="Morowitz M.J."/>
            <person name="Banfield J.F."/>
        </authorList>
    </citation>
    <scope>NUCLEOTIDE SEQUENCE [LARGE SCALE GENOMIC DNA]</scope>
    <source>
        <strain evidence="3">S2_012_000_R3_87</strain>
    </source>
</reference>
<dbReference type="AlphaFoldDB" id="A0A2W5AZM9"/>
<organism evidence="3 4">
    <name type="scientific">Corynebacterium urealyticum</name>
    <dbReference type="NCBI Taxonomy" id="43771"/>
    <lineage>
        <taxon>Bacteria</taxon>
        <taxon>Bacillati</taxon>
        <taxon>Actinomycetota</taxon>
        <taxon>Actinomycetes</taxon>
        <taxon>Mycobacteriales</taxon>
        <taxon>Corynebacteriaceae</taxon>
        <taxon>Corynebacterium</taxon>
    </lineage>
</organism>
<dbReference type="EMBL" id="QFNY01000250">
    <property type="protein sequence ID" value="PZO98836.1"/>
    <property type="molecule type" value="Genomic_DNA"/>
</dbReference>
<name>A0A2W5AZM9_9CORY</name>
<evidence type="ECO:0000256" key="1">
    <source>
        <dbReference type="SAM" id="MobiDB-lite"/>
    </source>
</evidence>
<gene>
    <name evidence="3" type="ORF">DI609_09670</name>
</gene>
<protein>
    <submittedName>
        <fullName evidence="3">Uncharacterized protein</fullName>
    </submittedName>
</protein>
<proteinExistence type="predicted"/>
<evidence type="ECO:0000256" key="2">
    <source>
        <dbReference type="SAM" id="Phobius"/>
    </source>
</evidence>
<feature type="region of interest" description="Disordered" evidence="1">
    <location>
        <begin position="66"/>
        <end position="85"/>
    </location>
</feature>
<accession>A0A2W5AZM9</accession>
<feature type="transmembrane region" description="Helical" evidence="2">
    <location>
        <begin position="35"/>
        <end position="57"/>
    </location>
</feature>
<feature type="transmembrane region" description="Helical" evidence="2">
    <location>
        <begin position="5"/>
        <end position="23"/>
    </location>
</feature>
<evidence type="ECO:0000313" key="4">
    <source>
        <dbReference type="Proteomes" id="UP000249451"/>
    </source>
</evidence>
<keyword evidence="2" id="KW-1133">Transmembrane helix</keyword>
<comment type="caution">
    <text evidence="3">The sequence shown here is derived from an EMBL/GenBank/DDBJ whole genome shotgun (WGS) entry which is preliminary data.</text>
</comment>
<dbReference type="Proteomes" id="UP000249451">
    <property type="component" value="Unassembled WGS sequence"/>
</dbReference>
<keyword evidence="2" id="KW-0472">Membrane</keyword>
<sequence>MKKHAFIIVLAVVAVVAFIYLLVAPPAEFSALEGSTQLIILIALFMVAEFPITILLIEKFVRGNREEAAKQQRTPSSDHLPRPTL</sequence>